<evidence type="ECO:0000256" key="2">
    <source>
        <dbReference type="SAM" id="Phobius"/>
    </source>
</evidence>
<reference evidence="3 4" key="1">
    <citation type="submission" date="2020-10" db="EMBL/GenBank/DDBJ databases">
        <title>Olsenella immobilis sp.nov., isolated from the mud in a fermentation cellar used for the production of Chinese strong-flavoured liquor.</title>
        <authorList>
            <person name="Lu L."/>
        </authorList>
    </citation>
    <scope>NUCLEOTIDE SEQUENCE [LARGE SCALE GENOMIC DNA]</scope>
    <source>
        <strain evidence="3 4">LZLJ-2</strain>
    </source>
</reference>
<keyword evidence="2" id="KW-0812">Transmembrane</keyword>
<feature type="region of interest" description="Disordered" evidence="1">
    <location>
        <begin position="70"/>
        <end position="145"/>
    </location>
</feature>
<organism evidence="3 4">
    <name type="scientific">Thermophilibacter immobilis</name>
    <dbReference type="NCBI Taxonomy" id="2779519"/>
    <lineage>
        <taxon>Bacteria</taxon>
        <taxon>Bacillati</taxon>
        <taxon>Actinomycetota</taxon>
        <taxon>Coriobacteriia</taxon>
        <taxon>Coriobacteriales</taxon>
        <taxon>Atopobiaceae</taxon>
        <taxon>Thermophilibacter</taxon>
    </lineage>
</organism>
<keyword evidence="4" id="KW-1185">Reference proteome</keyword>
<dbReference type="AlphaFoldDB" id="A0A7S7M739"/>
<keyword evidence="2" id="KW-1133">Transmembrane helix</keyword>
<gene>
    <name evidence="3" type="ORF">INP52_06035</name>
</gene>
<evidence type="ECO:0000313" key="4">
    <source>
        <dbReference type="Proteomes" id="UP000593735"/>
    </source>
</evidence>
<feature type="compositionally biased region" description="Basic and acidic residues" evidence="1">
    <location>
        <begin position="117"/>
        <end position="129"/>
    </location>
</feature>
<proteinExistence type="predicted"/>
<protein>
    <submittedName>
        <fullName evidence="3">Uncharacterized protein</fullName>
    </submittedName>
</protein>
<dbReference type="EMBL" id="CP063767">
    <property type="protein sequence ID" value="QOY59991.1"/>
    <property type="molecule type" value="Genomic_DNA"/>
</dbReference>
<dbReference type="KEGG" id="tio:INP52_06035"/>
<name>A0A7S7M739_9ACTN</name>
<feature type="region of interest" description="Disordered" evidence="1">
    <location>
        <begin position="367"/>
        <end position="394"/>
    </location>
</feature>
<feature type="transmembrane region" description="Helical" evidence="2">
    <location>
        <begin position="43"/>
        <end position="65"/>
    </location>
</feature>
<dbReference type="Proteomes" id="UP000593735">
    <property type="component" value="Chromosome"/>
</dbReference>
<dbReference type="RefSeq" id="WP_194369987.1">
    <property type="nucleotide sequence ID" value="NZ_CP063767.1"/>
</dbReference>
<evidence type="ECO:0000256" key="1">
    <source>
        <dbReference type="SAM" id="MobiDB-lite"/>
    </source>
</evidence>
<keyword evidence="2" id="KW-0472">Membrane</keyword>
<sequence length="394" mass="42185">MVQRRNPAVVAGLAGAFAWGVPASAQALSVSDLARAAVSPEGSFVAGLVCGTVLTGGVATTIALARRHRRTRAQAPLAPADPEKTNGRALEGKPASEQGDKPSRRPRHLAPEASDPDPARGADRPEDVSSPRQGPGHAARDYEDIAENYVRRASFRERMSRRAQGVAATLKERMDADMMDGLPVIERADGSVGDVGTSWWQTAVGSGSIISDAGFAPDDAIPSDFSSTGRELLVNVERARERDSIARRVAFVDNGVYPERRGEGEPEDVWTSALRSLDEKIAAESPLQDPIGFVDAAGDADSLDEPDDLEAQTAFIPFKTPAGHPEVVDTDTYVDYLIEDEFGKNASKAVRRSSRRFLRVLEGGTQTSRHFADTAPSHATYAPRHFSTSEAAEA</sequence>
<accession>A0A7S7M739</accession>
<evidence type="ECO:0000313" key="3">
    <source>
        <dbReference type="EMBL" id="QOY59991.1"/>
    </source>
</evidence>